<dbReference type="GO" id="GO:0003824">
    <property type="term" value="F:catalytic activity"/>
    <property type="evidence" value="ECO:0007669"/>
    <property type="project" value="UniProtKB-ARBA"/>
</dbReference>
<dbReference type="RefSeq" id="WP_202636892.1">
    <property type="nucleotide sequence ID" value="NZ_CP010554.1"/>
</dbReference>
<dbReference type="Pfam" id="PF14803">
    <property type="entry name" value="Zn_ribbon_Nudix"/>
    <property type="match status" value="1"/>
</dbReference>
<name>A0A0C5JBZ8_9PROT</name>
<dbReference type="HOGENOM" id="CLU_037162_16_1_4"/>
<sequence length="185" mass="21049">MKFCSVCGAPVSQRVPAGDSLLRYVCTACDTIHYRNPRLVVGSLPEWGERILLCRRAIEPSYGKWTLPAGFMENGETVAHAAIRETSEEACARIALDDLFSLISVPHIDQVHVIYRAHLLDLDFAAGEETLELRLFSENEIPWDDIAFRTIHLTLRHYFADRRAGRFRFHEETISPPLSPQQDAR</sequence>
<dbReference type="Pfam" id="PF00293">
    <property type="entry name" value="NUDIX"/>
    <property type="match status" value="1"/>
</dbReference>
<dbReference type="PROSITE" id="PS51462">
    <property type="entry name" value="NUDIX"/>
    <property type="match status" value="1"/>
</dbReference>
<dbReference type="InterPro" id="IPR029401">
    <property type="entry name" value="Nudix_N"/>
</dbReference>
<dbReference type="STRING" id="1565605.PG1C_02660"/>
<protein>
    <submittedName>
        <fullName evidence="2">ADP-ribose pyrophosphatase</fullName>
    </submittedName>
</protein>
<evidence type="ECO:0000259" key="1">
    <source>
        <dbReference type="PROSITE" id="PS51462"/>
    </source>
</evidence>
<dbReference type="Proteomes" id="UP000061603">
    <property type="component" value="Chromosome"/>
</dbReference>
<dbReference type="PANTHER" id="PTHR43222:SF2">
    <property type="entry name" value="NUDIX HYDROLASE 23, CHLOROPLASTIC"/>
    <property type="match status" value="1"/>
</dbReference>
<feature type="domain" description="Nudix hydrolase" evidence="1">
    <location>
        <begin position="36"/>
        <end position="159"/>
    </location>
</feature>
<dbReference type="Gene3D" id="3.90.79.10">
    <property type="entry name" value="Nucleoside Triphosphate Pyrophosphohydrolase"/>
    <property type="match status" value="1"/>
</dbReference>
<dbReference type="Gene3D" id="2.20.70.10">
    <property type="match status" value="1"/>
</dbReference>
<dbReference type="SUPFAM" id="SSF55811">
    <property type="entry name" value="Nudix"/>
    <property type="match status" value="1"/>
</dbReference>
<dbReference type="PANTHER" id="PTHR43222">
    <property type="entry name" value="NUDIX HYDROLASE 23"/>
    <property type="match status" value="1"/>
</dbReference>
<dbReference type="InterPro" id="IPR015797">
    <property type="entry name" value="NUDIX_hydrolase-like_dom_sf"/>
</dbReference>
<keyword evidence="3" id="KW-1185">Reference proteome</keyword>
<accession>A0A0C5JBZ8</accession>
<dbReference type="KEGG" id="rbu:PG1C_02660"/>
<evidence type="ECO:0000313" key="2">
    <source>
        <dbReference type="EMBL" id="AJP49360.1"/>
    </source>
</evidence>
<organism evidence="2 3">
    <name type="scientific">Rugosibacter aromaticivorans</name>
    <dbReference type="NCBI Taxonomy" id="1565605"/>
    <lineage>
        <taxon>Bacteria</taxon>
        <taxon>Pseudomonadati</taxon>
        <taxon>Pseudomonadota</taxon>
        <taxon>Betaproteobacteria</taxon>
        <taxon>Nitrosomonadales</taxon>
        <taxon>Sterolibacteriaceae</taxon>
        <taxon>Rugosibacter</taxon>
    </lineage>
</organism>
<gene>
    <name evidence="2" type="ORF">PG1C_02660</name>
</gene>
<dbReference type="EMBL" id="CP010554">
    <property type="protein sequence ID" value="AJP49360.1"/>
    <property type="molecule type" value="Genomic_DNA"/>
</dbReference>
<dbReference type="InterPro" id="IPR000086">
    <property type="entry name" value="NUDIX_hydrolase_dom"/>
</dbReference>
<dbReference type="AlphaFoldDB" id="A0A0C5JBZ8"/>
<dbReference type="CDD" id="cd04511">
    <property type="entry name" value="NUDIX_Hydrolase"/>
    <property type="match status" value="1"/>
</dbReference>
<reference evidence="2 3" key="1">
    <citation type="journal article" date="2015" name="Genome Announc.">
        <title>Complete Genome Sequence of a Novel Bacterium within the Family Rhodocyclaceae That Degrades Polycyclic Aromatic Hydrocarbons.</title>
        <authorList>
            <person name="Singleton D.R."/>
            <person name="Dickey A.N."/>
            <person name="Scholl E.H."/>
            <person name="Wright F.A."/>
            <person name="Aitken M.D."/>
        </authorList>
    </citation>
    <scope>NUCLEOTIDE SEQUENCE [LARGE SCALE GENOMIC DNA]</scope>
    <source>
        <strain evidence="3">PG1-Ca6</strain>
    </source>
</reference>
<proteinExistence type="predicted"/>
<dbReference type="PATRIC" id="fig|1565605.3.peg.561"/>
<evidence type="ECO:0000313" key="3">
    <source>
        <dbReference type="Proteomes" id="UP000061603"/>
    </source>
</evidence>